<dbReference type="GO" id="GO:0012505">
    <property type="term" value="C:endomembrane system"/>
    <property type="evidence" value="ECO:0007669"/>
    <property type="project" value="UniProtKB-SubCell"/>
</dbReference>
<dbReference type="PRINTS" id="PR01315">
    <property type="entry name" value="BATTENIN"/>
</dbReference>
<dbReference type="Proteomes" id="UP000735302">
    <property type="component" value="Unassembled WGS sequence"/>
</dbReference>
<evidence type="ECO:0000313" key="10">
    <source>
        <dbReference type="Proteomes" id="UP000735302"/>
    </source>
</evidence>
<feature type="compositionally biased region" description="Polar residues" evidence="8">
    <location>
        <begin position="1"/>
        <end position="23"/>
    </location>
</feature>
<dbReference type="Gene3D" id="1.20.1250.20">
    <property type="entry name" value="MFS general substrate transporter like domains"/>
    <property type="match status" value="1"/>
</dbReference>
<evidence type="ECO:0000256" key="8">
    <source>
        <dbReference type="SAM" id="MobiDB-lite"/>
    </source>
</evidence>
<keyword evidence="3" id="KW-0813">Transport</keyword>
<dbReference type="InterPro" id="IPR036259">
    <property type="entry name" value="MFS_trans_sf"/>
</dbReference>
<dbReference type="Pfam" id="PF02487">
    <property type="entry name" value="CLN3"/>
    <property type="match status" value="1"/>
</dbReference>
<feature type="transmembrane region" description="Helical" evidence="7">
    <location>
        <begin position="134"/>
        <end position="154"/>
    </location>
</feature>
<dbReference type="CDD" id="cd06174">
    <property type="entry name" value="MFS"/>
    <property type="match status" value="1"/>
</dbReference>
<feature type="region of interest" description="Disordered" evidence="8">
    <location>
        <begin position="1"/>
        <end position="30"/>
    </location>
</feature>
<keyword evidence="6 7" id="KW-0472">Membrane</keyword>
<comment type="similarity">
    <text evidence="2 7">Belongs to the battenin family.</text>
</comment>
<dbReference type="FunFam" id="1.20.1250.20:FF:000427">
    <property type="entry name" value="Battenin"/>
    <property type="match status" value="1"/>
</dbReference>
<evidence type="ECO:0000256" key="4">
    <source>
        <dbReference type="ARBA" id="ARBA00022692"/>
    </source>
</evidence>
<gene>
    <name evidence="9" type="ORF">PoB_005666600</name>
</gene>
<dbReference type="PIRSF" id="PIRSF015974">
    <property type="entry name" value="CLN3_BTN1"/>
    <property type="match status" value="1"/>
</dbReference>
<dbReference type="GO" id="GO:0007040">
    <property type="term" value="P:lysosome organization"/>
    <property type="evidence" value="ECO:0007669"/>
    <property type="project" value="TreeGrafter"/>
</dbReference>
<accession>A0AAV4C4A1</accession>
<name>A0AAV4C4A1_9GAST</name>
<feature type="transmembrane region" description="Helical" evidence="7">
    <location>
        <begin position="344"/>
        <end position="365"/>
    </location>
</feature>
<dbReference type="PANTHER" id="PTHR10981:SF0">
    <property type="entry name" value="BATTENIN"/>
    <property type="match status" value="1"/>
</dbReference>
<comment type="subcellular location">
    <subcellularLocation>
        <location evidence="1">Endomembrane system</location>
        <topology evidence="1">Multi-pass membrane protein</topology>
    </subcellularLocation>
    <subcellularLocation>
        <location evidence="7">Lysosome membrane</location>
        <topology evidence="7">Multi-pass membrane protein</topology>
    </subcellularLocation>
</comment>
<evidence type="ECO:0000256" key="2">
    <source>
        <dbReference type="ARBA" id="ARBA00007467"/>
    </source>
</evidence>
<dbReference type="InterPro" id="IPR003492">
    <property type="entry name" value="Battenin_disease_Cln3"/>
</dbReference>
<reference evidence="9 10" key="1">
    <citation type="journal article" date="2021" name="Elife">
        <title>Chloroplast acquisition without the gene transfer in kleptoplastic sea slugs, Plakobranchus ocellatus.</title>
        <authorList>
            <person name="Maeda T."/>
            <person name="Takahashi S."/>
            <person name="Yoshida T."/>
            <person name="Shimamura S."/>
            <person name="Takaki Y."/>
            <person name="Nagai Y."/>
            <person name="Toyoda A."/>
            <person name="Suzuki Y."/>
            <person name="Arimoto A."/>
            <person name="Ishii H."/>
            <person name="Satoh N."/>
            <person name="Nishiyama T."/>
            <person name="Hasebe M."/>
            <person name="Maruyama T."/>
            <person name="Minagawa J."/>
            <person name="Obokata J."/>
            <person name="Shigenobu S."/>
        </authorList>
    </citation>
    <scope>NUCLEOTIDE SEQUENCE [LARGE SCALE GENOMIC DNA]</scope>
</reference>
<feature type="transmembrane region" description="Helical" evidence="7">
    <location>
        <begin position="221"/>
        <end position="239"/>
    </location>
</feature>
<sequence length="441" mass="48793">MTHSSTHSRDSTNIQMDNLNARTSELEPRFKNPQEKRAMQRNLASFWIFGLTNNFAYVVMLSAAHDILDQEQGSEIPANSTTNSSTEGPPVTSNSSYLECNTISTGAILLADILPSLTVKLTFPIFLQKIPYPVKISLVSVFGLSSFILVAFAQKVWLSILGVVLTSIGSGLGEITFLSLTTFYHRNMVSVWSSGTGGAGILGALAYAGLTSVGLSARNSLLIMICIPVLMMVTYIFILTTPVSPTKKADDDDDVALLLEESRQKRMNLTFKEKMHLIPGLLKYMIPLTLVYFAEYFINQGLHELLYFNGLFLSSKEQYRWYQVAYQVGVFISRSSVNFLKINRLWLLPVLQMANLVLLTLQVFYRFIPSFWIVLAIILWEGLLGGAAYVNTFYKITNEIPAEHKEFCIGVASLGDSMGIAVAGAVAIPSHNAICGLHLKV</sequence>
<keyword evidence="5 7" id="KW-1133">Transmembrane helix</keyword>
<keyword evidence="4 7" id="KW-0812">Transmembrane</keyword>
<protein>
    <recommendedName>
        <fullName evidence="7">Battenin</fullName>
    </recommendedName>
</protein>
<evidence type="ECO:0000313" key="9">
    <source>
        <dbReference type="EMBL" id="GFO30161.1"/>
    </source>
</evidence>
<dbReference type="SUPFAM" id="SSF103473">
    <property type="entry name" value="MFS general substrate transporter"/>
    <property type="match status" value="1"/>
</dbReference>
<feature type="transmembrane region" description="Helical" evidence="7">
    <location>
        <begin position="371"/>
        <end position="390"/>
    </location>
</feature>
<dbReference type="AlphaFoldDB" id="A0AAV4C4A1"/>
<keyword evidence="10" id="KW-1185">Reference proteome</keyword>
<feature type="transmembrane region" description="Helical" evidence="7">
    <location>
        <begin position="196"/>
        <end position="215"/>
    </location>
</feature>
<evidence type="ECO:0000256" key="7">
    <source>
        <dbReference type="RuleBase" id="RU361113"/>
    </source>
</evidence>
<dbReference type="GO" id="GO:0005765">
    <property type="term" value="C:lysosomal membrane"/>
    <property type="evidence" value="ECO:0007669"/>
    <property type="project" value="UniProtKB-SubCell"/>
</dbReference>
<evidence type="ECO:0000256" key="6">
    <source>
        <dbReference type="ARBA" id="ARBA00023136"/>
    </source>
</evidence>
<evidence type="ECO:0000256" key="1">
    <source>
        <dbReference type="ARBA" id="ARBA00004127"/>
    </source>
</evidence>
<comment type="caution">
    <text evidence="9">The sequence shown here is derived from an EMBL/GenBank/DDBJ whole genome shotgun (WGS) entry which is preliminary data.</text>
</comment>
<organism evidence="9 10">
    <name type="scientific">Plakobranchus ocellatus</name>
    <dbReference type="NCBI Taxonomy" id="259542"/>
    <lineage>
        <taxon>Eukaryota</taxon>
        <taxon>Metazoa</taxon>
        <taxon>Spiralia</taxon>
        <taxon>Lophotrochozoa</taxon>
        <taxon>Mollusca</taxon>
        <taxon>Gastropoda</taxon>
        <taxon>Heterobranchia</taxon>
        <taxon>Euthyneura</taxon>
        <taxon>Panpulmonata</taxon>
        <taxon>Sacoglossa</taxon>
        <taxon>Placobranchoidea</taxon>
        <taxon>Plakobranchidae</taxon>
        <taxon>Plakobranchus</taxon>
    </lineage>
</organism>
<evidence type="ECO:0000256" key="3">
    <source>
        <dbReference type="ARBA" id="ARBA00022448"/>
    </source>
</evidence>
<feature type="transmembrane region" description="Helical" evidence="7">
    <location>
        <begin position="43"/>
        <end position="64"/>
    </location>
</feature>
<dbReference type="GO" id="GO:0051453">
    <property type="term" value="P:regulation of intracellular pH"/>
    <property type="evidence" value="ECO:0007669"/>
    <property type="project" value="TreeGrafter"/>
</dbReference>
<feature type="transmembrane region" description="Helical" evidence="7">
    <location>
        <begin position="160"/>
        <end position="184"/>
    </location>
</feature>
<keyword evidence="7" id="KW-0458">Lysosome</keyword>
<proteinExistence type="inferred from homology"/>
<dbReference type="PANTHER" id="PTHR10981">
    <property type="entry name" value="BATTENIN"/>
    <property type="match status" value="1"/>
</dbReference>
<feature type="transmembrane region" description="Helical" evidence="7">
    <location>
        <begin position="281"/>
        <end position="299"/>
    </location>
</feature>
<evidence type="ECO:0000256" key="5">
    <source>
        <dbReference type="ARBA" id="ARBA00022989"/>
    </source>
</evidence>
<dbReference type="EMBL" id="BLXT01006232">
    <property type="protein sequence ID" value="GFO30161.1"/>
    <property type="molecule type" value="Genomic_DNA"/>
</dbReference>
<dbReference type="InterPro" id="IPR018460">
    <property type="entry name" value="Battenin_disease_Cln3_subgr"/>
</dbReference>